<dbReference type="PANTHER" id="PTHR42852:SF18">
    <property type="entry name" value="CHROMOSOME UNDETERMINED SCAFFOLD_47, WHOLE GENOME SHOTGUN SEQUENCE"/>
    <property type="match status" value="1"/>
</dbReference>
<dbReference type="Gene3D" id="3.40.30.10">
    <property type="entry name" value="Glutaredoxin"/>
    <property type="match status" value="1"/>
</dbReference>
<dbReference type="InterPro" id="IPR036249">
    <property type="entry name" value="Thioredoxin-like_sf"/>
</dbReference>
<dbReference type="InterPro" id="IPR013766">
    <property type="entry name" value="Thioredoxin_domain"/>
</dbReference>
<evidence type="ECO:0000313" key="2">
    <source>
        <dbReference type="EMBL" id="PTL60307.1"/>
    </source>
</evidence>
<reference evidence="2 3" key="1">
    <citation type="submission" date="2018-03" db="EMBL/GenBank/DDBJ databases">
        <title>Aquarubrobacter algicola gen. nov., sp. nov., a novel actinobacterium isolated from shallow eutrophic lake during the end of cyanobacterial harmful algal blooms.</title>
        <authorList>
            <person name="Chun S.J."/>
        </authorList>
    </citation>
    <scope>NUCLEOTIDE SEQUENCE [LARGE SCALE GENOMIC DNA]</scope>
    <source>
        <strain evidence="2 3">Seoho-28</strain>
    </source>
</reference>
<feature type="domain" description="Thioredoxin" evidence="1">
    <location>
        <begin position="36"/>
        <end position="167"/>
    </location>
</feature>
<dbReference type="SUPFAM" id="SSF52833">
    <property type="entry name" value="Thioredoxin-like"/>
    <property type="match status" value="1"/>
</dbReference>
<dbReference type="PANTHER" id="PTHR42852">
    <property type="entry name" value="THIOL:DISULFIDE INTERCHANGE PROTEIN DSBE"/>
    <property type="match status" value="1"/>
</dbReference>
<dbReference type="Pfam" id="PF00578">
    <property type="entry name" value="AhpC-TSA"/>
    <property type="match status" value="1"/>
</dbReference>
<dbReference type="InterPro" id="IPR000866">
    <property type="entry name" value="AhpC/TSA"/>
</dbReference>
<dbReference type="CDD" id="cd02966">
    <property type="entry name" value="TlpA_like_family"/>
    <property type="match status" value="1"/>
</dbReference>
<sequence length="170" mass="17853">MSAAGAVHRRATVSVAVLTALLLSACGGGTPEGGNGIRGGGAAAFKAHLASLDGTPVVVNQWASWCAPCRQEFPYFRDQARERAGKVAFVGVNSMDSTDDAADFLRESPLPFPQFADPDADVARIFRGGRAWPTTAFYNAGGELVFTHQGAYRSEADLAADIERYAVDGG</sequence>
<organism evidence="2 3">
    <name type="scientific">Paraconexibacter algicola</name>
    <dbReference type="NCBI Taxonomy" id="2133960"/>
    <lineage>
        <taxon>Bacteria</taxon>
        <taxon>Bacillati</taxon>
        <taxon>Actinomycetota</taxon>
        <taxon>Thermoleophilia</taxon>
        <taxon>Solirubrobacterales</taxon>
        <taxon>Paraconexibacteraceae</taxon>
        <taxon>Paraconexibacter</taxon>
    </lineage>
</organism>
<dbReference type="RefSeq" id="WP_107568952.1">
    <property type="nucleotide sequence ID" value="NZ_PYYB01000001.1"/>
</dbReference>
<evidence type="ECO:0000259" key="1">
    <source>
        <dbReference type="PROSITE" id="PS51352"/>
    </source>
</evidence>
<dbReference type="InterPro" id="IPR050553">
    <property type="entry name" value="Thioredoxin_ResA/DsbE_sf"/>
</dbReference>
<keyword evidence="3" id="KW-1185">Reference proteome</keyword>
<proteinExistence type="predicted"/>
<dbReference type="AlphaFoldDB" id="A0A2T4UM28"/>
<dbReference type="OrthoDB" id="9796554at2"/>
<gene>
    <name evidence="2" type="ORF">C7Y72_11980</name>
</gene>
<dbReference type="GO" id="GO:0016209">
    <property type="term" value="F:antioxidant activity"/>
    <property type="evidence" value="ECO:0007669"/>
    <property type="project" value="InterPro"/>
</dbReference>
<comment type="caution">
    <text evidence="2">The sequence shown here is derived from an EMBL/GenBank/DDBJ whole genome shotgun (WGS) entry which is preliminary data.</text>
</comment>
<dbReference type="EMBL" id="PYYB01000001">
    <property type="protein sequence ID" value="PTL60307.1"/>
    <property type="molecule type" value="Genomic_DNA"/>
</dbReference>
<dbReference type="Proteomes" id="UP000240739">
    <property type="component" value="Unassembled WGS sequence"/>
</dbReference>
<protein>
    <recommendedName>
        <fullName evidence="1">Thioredoxin domain-containing protein</fullName>
    </recommendedName>
</protein>
<dbReference type="PROSITE" id="PS51352">
    <property type="entry name" value="THIOREDOXIN_2"/>
    <property type="match status" value="1"/>
</dbReference>
<dbReference type="GO" id="GO:0016491">
    <property type="term" value="F:oxidoreductase activity"/>
    <property type="evidence" value="ECO:0007669"/>
    <property type="project" value="InterPro"/>
</dbReference>
<evidence type="ECO:0000313" key="3">
    <source>
        <dbReference type="Proteomes" id="UP000240739"/>
    </source>
</evidence>
<accession>A0A2T4UM28</accession>
<name>A0A2T4UM28_9ACTN</name>